<dbReference type="GO" id="GO:0016740">
    <property type="term" value="F:transferase activity"/>
    <property type="evidence" value="ECO:0007669"/>
    <property type="project" value="UniProtKB-KW"/>
</dbReference>
<reference evidence="1" key="1">
    <citation type="submission" date="2021-01" db="EMBL/GenBank/DDBJ databases">
        <title>Novel species in genus Nocardioides.</title>
        <authorList>
            <person name="Zhang G."/>
        </authorList>
    </citation>
    <scope>NUCLEOTIDE SEQUENCE</scope>
    <source>
        <strain evidence="1">Zg-536</strain>
    </source>
</reference>
<evidence type="ECO:0000313" key="2">
    <source>
        <dbReference type="Proteomes" id="UP000663791"/>
    </source>
</evidence>
<proteinExistence type="predicted"/>
<dbReference type="AlphaFoldDB" id="A0A938Y5W3"/>
<comment type="caution">
    <text evidence="1">The sequence shown here is derived from an EMBL/GenBank/DDBJ whole genome shotgun (WGS) entry which is preliminary data.</text>
</comment>
<evidence type="ECO:0000313" key="1">
    <source>
        <dbReference type="EMBL" id="MBM9460638.1"/>
    </source>
</evidence>
<name>A0A938Y5W3_9ACTN</name>
<sequence>MLAHALARPATLGAGRLICLDGPAGAGKTTLAQRLRELAPDAVVLGTDEMLAGWRGLPGLAATVEALLRPLATGRPGRWPRWDWTEDRWAGEQVQQPVPLLVLEGVGCYSPRYAELVTTLAWVEASPATRARRAARRDGDAFAEHWPTWLADEERLHAETGTRRHADVLVRTEDRDLGSQA</sequence>
<dbReference type="RefSeq" id="WP_205291938.1">
    <property type="nucleotide sequence ID" value="NZ_CP074406.1"/>
</dbReference>
<dbReference type="Proteomes" id="UP000663791">
    <property type="component" value="Unassembled WGS sequence"/>
</dbReference>
<dbReference type="EMBL" id="JAERTX010000009">
    <property type="protein sequence ID" value="MBM9460638.1"/>
    <property type="molecule type" value="Genomic_DNA"/>
</dbReference>
<protein>
    <submittedName>
        <fullName evidence="1">4-amino-4-deoxy-L-arabinose transferase</fullName>
    </submittedName>
</protein>
<keyword evidence="2" id="KW-1185">Reference proteome</keyword>
<keyword evidence="1" id="KW-0808">Transferase</keyword>
<dbReference type="InterPro" id="IPR027417">
    <property type="entry name" value="P-loop_NTPase"/>
</dbReference>
<dbReference type="Gene3D" id="3.40.50.300">
    <property type="entry name" value="P-loop containing nucleotide triphosphate hydrolases"/>
    <property type="match status" value="1"/>
</dbReference>
<gene>
    <name evidence="1" type="ORF">JK386_12050</name>
</gene>
<organism evidence="1 2">
    <name type="scientific">Nocardioides faecalis</name>
    <dbReference type="NCBI Taxonomy" id="2803858"/>
    <lineage>
        <taxon>Bacteria</taxon>
        <taxon>Bacillati</taxon>
        <taxon>Actinomycetota</taxon>
        <taxon>Actinomycetes</taxon>
        <taxon>Propionibacteriales</taxon>
        <taxon>Nocardioidaceae</taxon>
        <taxon>Nocardioides</taxon>
    </lineage>
</organism>
<accession>A0A938Y5W3</accession>
<dbReference type="SUPFAM" id="SSF52540">
    <property type="entry name" value="P-loop containing nucleoside triphosphate hydrolases"/>
    <property type="match status" value="1"/>
</dbReference>